<evidence type="ECO:0000256" key="1">
    <source>
        <dbReference type="ARBA" id="ARBA00022527"/>
    </source>
</evidence>
<dbReference type="Proteomes" id="UP001362999">
    <property type="component" value="Unassembled WGS sequence"/>
</dbReference>
<evidence type="ECO:0000256" key="4">
    <source>
        <dbReference type="ARBA" id="ARBA00022777"/>
    </source>
</evidence>
<dbReference type="Gene3D" id="3.20.200.10">
    <property type="entry name" value="MHCK/EF2 kinase"/>
    <property type="match status" value="1"/>
</dbReference>
<dbReference type="Pfam" id="PF02816">
    <property type="entry name" value="Alpha_kinase"/>
    <property type="match status" value="1"/>
</dbReference>
<dbReference type="EMBL" id="JAWWNJ010000180">
    <property type="protein sequence ID" value="KAK6974754.1"/>
    <property type="molecule type" value="Genomic_DNA"/>
</dbReference>
<evidence type="ECO:0000256" key="5">
    <source>
        <dbReference type="ARBA" id="ARBA00022840"/>
    </source>
</evidence>
<sequence>MPPPPGPNDNQKNVEVDCSFTPAEHYCSKCKQQILNPEDCFYLRPKNPLEQQGRIACPNCKDYYIQKTLARTQARAGSSDSSQPLVTPSRREEIRKYIAHGQRGGTNVAVARLSTSSLQALGQPQSFLPFGAMGPPTGIPQPFGSFAGWNPAPPSGNMMPPHQPVSKPNQFDLKNIRVSQGPGSMTSLLGGLTPAPGALVPVYSAAARPSASSTPVAGYSASHLYYRSDQERRAKQAFASPYKGSVEFRLCVMPENKTVAKLVGSVLECIKEVPAHIGHADLLETGMRAITHEWRRFAGEYPLSSADVVMRDEKWCLLIPKNPDVDIISDRFYFRTRKIIINLHLPNEIHNAVLIYREEQHESEDRALVASVEKSIASNSHEPVTAPAATVRAAPKGKGKSKSKGKGKPEGKGKGKEVEDSAIDQSVSNDDDQYYPTINSDGEQGFPLLLGASSSSSSMIQSKRPITPPRPSTKRPLPESPGSPEVSREDMMRLVKRQTYSSKSELGAFLGQVSMVVVVHPMRLMSSLDELRDLDSGDWQNLCMSSQAATLILHTDSRRQMIGAFKIASFGSVSPGIFRLAPESGHAVCAKQSYYKSTAKVGGMSLVQHVPHDFQRQSEWVFLKGKTLTMELRCLLWAHVLHSAVYGFTRRFLRENNKELPFTLPWMRFVHGALASSTGASTVPTLYLLEEVIDQSKEGAFRKYINNASAAVLDLKNPEDRHRAEFLAFCQHYQLIKTHGTLFVSDYQGGESLLTDPQIMSPPSLDSRQLFADGNIGKGFESFQNDHVCNKFCEFFELQRDFDFKTNVEGEDSDGVKSMAISVAE</sequence>
<evidence type="ECO:0000259" key="7">
    <source>
        <dbReference type="PROSITE" id="PS51158"/>
    </source>
</evidence>
<gene>
    <name evidence="8" type="ORF">R3P38DRAFT_3238972</name>
</gene>
<feature type="compositionally biased region" description="Basic and acidic residues" evidence="6">
    <location>
        <begin position="407"/>
        <end position="419"/>
    </location>
</feature>
<dbReference type="SMART" id="SM00811">
    <property type="entry name" value="Alpha_kinase"/>
    <property type="match status" value="1"/>
</dbReference>
<keyword evidence="1" id="KW-0723">Serine/threonine-protein kinase</keyword>
<comment type="caution">
    <text evidence="8">The sequence shown here is derived from an EMBL/GenBank/DDBJ whole genome shotgun (WGS) entry which is preliminary data.</text>
</comment>
<dbReference type="GO" id="GO:0004674">
    <property type="term" value="F:protein serine/threonine kinase activity"/>
    <property type="evidence" value="ECO:0007669"/>
    <property type="project" value="UniProtKB-KW"/>
</dbReference>
<evidence type="ECO:0000256" key="6">
    <source>
        <dbReference type="SAM" id="MobiDB-lite"/>
    </source>
</evidence>
<organism evidence="8 9">
    <name type="scientific">Favolaschia claudopus</name>
    <dbReference type="NCBI Taxonomy" id="2862362"/>
    <lineage>
        <taxon>Eukaryota</taxon>
        <taxon>Fungi</taxon>
        <taxon>Dikarya</taxon>
        <taxon>Basidiomycota</taxon>
        <taxon>Agaricomycotina</taxon>
        <taxon>Agaricomycetes</taxon>
        <taxon>Agaricomycetidae</taxon>
        <taxon>Agaricales</taxon>
        <taxon>Marasmiineae</taxon>
        <taxon>Mycenaceae</taxon>
        <taxon>Favolaschia</taxon>
    </lineage>
</organism>
<accession>A0AAV9Z8S7</accession>
<dbReference type="GO" id="GO:0005524">
    <property type="term" value="F:ATP binding"/>
    <property type="evidence" value="ECO:0007669"/>
    <property type="project" value="UniProtKB-KW"/>
</dbReference>
<keyword evidence="9" id="KW-1185">Reference proteome</keyword>
<dbReference type="InterPro" id="IPR051852">
    <property type="entry name" value="Alpha-type_PK"/>
</dbReference>
<dbReference type="PROSITE" id="PS51158">
    <property type="entry name" value="ALPHA_KINASE"/>
    <property type="match status" value="1"/>
</dbReference>
<keyword evidence="2" id="KW-0808">Transferase</keyword>
<keyword evidence="5" id="KW-0067">ATP-binding</keyword>
<feature type="domain" description="Alpha-type protein kinase" evidence="7">
    <location>
        <begin position="531"/>
        <end position="801"/>
    </location>
</feature>
<dbReference type="PANTHER" id="PTHR45992">
    <property type="entry name" value="EUKARYOTIC ELONGATION FACTOR 2 KINASE-RELATED"/>
    <property type="match status" value="1"/>
</dbReference>
<dbReference type="GO" id="GO:0031037">
    <property type="term" value="P:myosin II filament disassembly"/>
    <property type="evidence" value="ECO:0007669"/>
    <property type="project" value="TreeGrafter"/>
</dbReference>
<proteinExistence type="predicted"/>
<dbReference type="InterPro" id="IPR004166">
    <property type="entry name" value="a-kinase_dom"/>
</dbReference>
<feature type="compositionally biased region" description="Low complexity" evidence="6">
    <location>
        <begin position="383"/>
        <end position="394"/>
    </location>
</feature>
<keyword evidence="4" id="KW-0418">Kinase</keyword>
<protein>
    <recommendedName>
        <fullName evidence="7">Alpha-type protein kinase domain-containing protein</fullName>
    </recommendedName>
</protein>
<dbReference type="InterPro" id="IPR011009">
    <property type="entry name" value="Kinase-like_dom_sf"/>
</dbReference>
<dbReference type="AlphaFoldDB" id="A0AAV9Z8S7"/>
<name>A0AAV9Z8S7_9AGAR</name>
<keyword evidence="3" id="KW-0547">Nucleotide-binding</keyword>
<feature type="region of interest" description="Disordered" evidence="6">
    <location>
        <begin position="378"/>
        <end position="490"/>
    </location>
</feature>
<reference evidence="8 9" key="1">
    <citation type="journal article" date="2024" name="J Genomics">
        <title>Draft genome sequencing and assembly of Favolaschia claudopus CIRM-BRFM 2984 isolated from oak limbs.</title>
        <authorList>
            <person name="Navarro D."/>
            <person name="Drula E."/>
            <person name="Chaduli D."/>
            <person name="Cazenave R."/>
            <person name="Ahrendt S."/>
            <person name="Wang J."/>
            <person name="Lipzen A."/>
            <person name="Daum C."/>
            <person name="Barry K."/>
            <person name="Grigoriev I.V."/>
            <person name="Favel A."/>
            <person name="Rosso M.N."/>
            <person name="Martin F."/>
        </authorList>
    </citation>
    <scope>NUCLEOTIDE SEQUENCE [LARGE SCALE GENOMIC DNA]</scope>
    <source>
        <strain evidence="8 9">CIRM-BRFM 2984</strain>
    </source>
</reference>
<evidence type="ECO:0000256" key="3">
    <source>
        <dbReference type="ARBA" id="ARBA00022741"/>
    </source>
</evidence>
<feature type="compositionally biased region" description="Basic residues" evidence="6">
    <location>
        <begin position="395"/>
        <end position="406"/>
    </location>
</feature>
<dbReference type="SUPFAM" id="SSF56112">
    <property type="entry name" value="Protein kinase-like (PK-like)"/>
    <property type="match status" value="1"/>
</dbReference>
<evidence type="ECO:0000256" key="2">
    <source>
        <dbReference type="ARBA" id="ARBA00022679"/>
    </source>
</evidence>
<dbReference type="GO" id="GO:1903013">
    <property type="term" value="P:response to differentiation-inducing factor 1"/>
    <property type="evidence" value="ECO:0007669"/>
    <property type="project" value="TreeGrafter"/>
</dbReference>
<evidence type="ECO:0000313" key="9">
    <source>
        <dbReference type="Proteomes" id="UP001362999"/>
    </source>
</evidence>
<dbReference type="PANTHER" id="PTHR45992:SF2">
    <property type="entry name" value="EUKARYOTIC ELONGATION FACTOR 2 KINASE"/>
    <property type="match status" value="1"/>
</dbReference>
<evidence type="ECO:0000313" key="8">
    <source>
        <dbReference type="EMBL" id="KAK6974754.1"/>
    </source>
</evidence>